<dbReference type="PANTHER" id="PTHR37422">
    <property type="entry name" value="TEICHURONIC ACID BIOSYNTHESIS PROTEIN TUAE"/>
    <property type="match status" value="1"/>
</dbReference>
<protein>
    <submittedName>
        <fullName evidence="2">O-antigen polymerase</fullName>
    </submittedName>
</protein>
<feature type="transmembrane region" description="Helical" evidence="1">
    <location>
        <begin position="171"/>
        <end position="191"/>
    </location>
</feature>
<keyword evidence="1" id="KW-0812">Transmembrane</keyword>
<feature type="transmembrane region" description="Helical" evidence="1">
    <location>
        <begin position="360"/>
        <end position="389"/>
    </location>
</feature>
<feature type="transmembrane region" description="Helical" evidence="1">
    <location>
        <begin position="32"/>
        <end position="49"/>
    </location>
</feature>
<sequence>MIERFLFFSLSLYLIFIPLGNALLFISGDLKIDVVISIYLFLISVFYYIGSRSKFSRINILYFLLFLLLFFSFVVSSVFSDNILKSIEGSVIILGYAWISGCFAFFLSDKKRINYLYNILFIALVISLIIQIISVSGIIDNPWRRATIPVVVLQPFSLYIPSGDIKTDPNVLAFGIVLTYFFLLSSPLSLFKRFLLFFIVLSSLIMTESRSACIGFAFCMIMYIIHNIHSKKKTVFRFNNVTILFMLTTIVFFILYLYFEKNVSNSVIERFLSVGNDASSNTRLYGINLSVELIADSDMTSLFIGHGVNSIFSHVDPHNIFIAATYNQGFLGLFVIVSYFILMLFFASKSDEYKTLSYSITLFLFIISNFYWQTKILWVGFLFVMILYYRCERRCLCL</sequence>
<dbReference type="AlphaFoldDB" id="G4WJB5"/>
<name>G4WJB5_YERPU</name>
<accession>G4WJB5</accession>
<feature type="transmembrane region" description="Helical" evidence="1">
    <location>
        <begin position="115"/>
        <end position="139"/>
    </location>
</feature>
<dbReference type="PANTHER" id="PTHR37422:SF13">
    <property type="entry name" value="LIPOPOLYSACCHARIDE BIOSYNTHESIS PROTEIN PA4999-RELATED"/>
    <property type="match status" value="1"/>
</dbReference>
<keyword evidence="1" id="KW-1133">Transmembrane helix</keyword>
<dbReference type="InterPro" id="IPR051533">
    <property type="entry name" value="WaaL-like"/>
</dbReference>
<feature type="transmembrane region" description="Helical" evidence="1">
    <location>
        <begin position="241"/>
        <end position="259"/>
    </location>
</feature>
<reference evidence="2" key="1">
    <citation type="journal article" date="2011" name="Glycobiology">
        <title>Genetic analysis of the O-antigen gene clusters of Yersinia pseudotuberculosis O:6 and O:7.</title>
        <authorList>
            <person name="Cunneen M.M."/>
            <person name="Pacinelli E."/>
            <person name="Song W.C."/>
            <person name="Reeves P.R."/>
        </authorList>
    </citation>
    <scope>NUCLEOTIDE SEQUENCE</scope>
    <source>
        <strain evidence="2">H455/86</strain>
    </source>
</reference>
<feature type="transmembrane region" description="Helical" evidence="1">
    <location>
        <begin position="61"/>
        <end position="79"/>
    </location>
</feature>
<organism evidence="2">
    <name type="scientific">Yersinia pseudotuberculosis</name>
    <dbReference type="NCBI Taxonomy" id="633"/>
    <lineage>
        <taxon>Bacteria</taxon>
        <taxon>Pseudomonadati</taxon>
        <taxon>Pseudomonadota</taxon>
        <taxon>Gammaproteobacteria</taxon>
        <taxon>Enterobacterales</taxon>
        <taxon>Yersiniaceae</taxon>
        <taxon>Yersinia</taxon>
    </lineage>
</organism>
<evidence type="ECO:0000256" key="1">
    <source>
        <dbReference type="SAM" id="Phobius"/>
    </source>
</evidence>
<keyword evidence="1" id="KW-0472">Membrane</keyword>
<proteinExistence type="predicted"/>
<gene>
    <name evidence="2" type="primary">wzy</name>
</gene>
<feature type="transmembrane region" description="Helical" evidence="1">
    <location>
        <begin position="330"/>
        <end position="348"/>
    </location>
</feature>
<feature type="transmembrane region" description="Helical" evidence="1">
    <location>
        <begin position="91"/>
        <end position="108"/>
    </location>
</feature>
<dbReference type="EMBL" id="HQ456391">
    <property type="protein sequence ID" value="AEP25477.1"/>
    <property type="molecule type" value="Genomic_DNA"/>
</dbReference>
<evidence type="ECO:0000313" key="2">
    <source>
        <dbReference type="EMBL" id="AEP25477.1"/>
    </source>
</evidence>
<feature type="transmembrane region" description="Helical" evidence="1">
    <location>
        <begin position="212"/>
        <end position="229"/>
    </location>
</feature>